<reference evidence="11 12" key="1">
    <citation type="submission" date="2019-09" db="EMBL/GenBank/DDBJ databases">
        <title>Genome sequence of Roseospira marina, one of the more divergent members of the non-sulfur purple photosynthetic bacterial family, the Rhodospirillaceae.</title>
        <authorList>
            <person name="Meyer T."/>
            <person name="Kyndt J."/>
        </authorList>
    </citation>
    <scope>NUCLEOTIDE SEQUENCE [LARGE SCALE GENOMIC DNA]</scope>
    <source>
        <strain evidence="11 12">DSM 15113</strain>
    </source>
</reference>
<dbReference type="InterPro" id="IPR003231">
    <property type="entry name" value="ACP"/>
</dbReference>
<dbReference type="GO" id="GO:0031177">
    <property type="term" value="F:phosphopantetheine binding"/>
    <property type="evidence" value="ECO:0007669"/>
    <property type="project" value="InterPro"/>
</dbReference>
<comment type="caution">
    <text evidence="11">The sequence shown here is derived from an EMBL/GenBank/DDBJ whole genome shotgun (WGS) entry which is preliminary data.</text>
</comment>
<dbReference type="SMART" id="SM00823">
    <property type="entry name" value="PKS_PP"/>
    <property type="match status" value="1"/>
</dbReference>
<evidence type="ECO:0000256" key="4">
    <source>
        <dbReference type="ARBA" id="ARBA00022553"/>
    </source>
</evidence>
<dbReference type="PROSITE" id="PS50075">
    <property type="entry name" value="CARRIER"/>
    <property type="match status" value="1"/>
</dbReference>
<dbReference type="Gene3D" id="1.10.1200.10">
    <property type="entry name" value="ACP-like"/>
    <property type="match status" value="1"/>
</dbReference>
<evidence type="ECO:0000256" key="5">
    <source>
        <dbReference type="ARBA" id="ARBA00022832"/>
    </source>
</evidence>
<gene>
    <name evidence="11" type="ORF">F1188_17875</name>
</gene>
<evidence type="ECO:0000256" key="2">
    <source>
        <dbReference type="ARBA" id="ARBA00022450"/>
    </source>
</evidence>
<dbReference type="AlphaFoldDB" id="A0A5M6I8I5"/>
<sequence length="82" mass="8907">MSQKDEIVAVIIEMIGALPQPPAQRATPETNIARDLGLDSLAVMNLVMQLEDRFDVSMPMDRLAEVQTIDDLAVTIADLQGG</sequence>
<dbReference type="GO" id="GO:0000035">
    <property type="term" value="F:acyl binding"/>
    <property type="evidence" value="ECO:0007669"/>
    <property type="project" value="TreeGrafter"/>
</dbReference>
<evidence type="ECO:0000256" key="9">
    <source>
        <dbReference type="ARBA" id="ARBA00024402"/>
    </source>
</evidence>
<dbReference type="InterPro" id="IPR006162">
    <property type="entry name" value="Ppantetheine_attach_site"/>
</dbReference>
<dbReference type="InterPro" id="IPR036736">
    <property type="entry name" value="ACP-like_sf"/>
</dbReference>
<keyword evidence="3" id="KW-0444">Lipid biosynthesis</keyword>
<accession>A0A5M6I8I5</accession>
<keyword evidence="12" id="KW-1185">Reference proteome</keyword>
<dbReference type="Pfam" id="PF00550">
    <property type="entry name" value="PP-binding"/>
    <property type="match status" value="1"/>
</dbReference>
<dbReference type="GO" id="GO:0000036">
    <property type="term" value="F:acyl carrier activity"/>
    <property type="evidence" value="ECO:0007669"/>
    <property type="project" value="TreeGrafter"/>
</dbReference>
<dbReference type="GO" id="GO:0009245">
    <property type="term" value="P:lipid A biosynthetic process"/>
    <property type="evidence" value="ECO:0007669"/>
    <property type="project" value="TreeGrafter"/>
</dbReference>
<keyword evidence="2" id="KW-0596">Phosphopantetheine</keyword>
<dbReference type="SUPFAM" id="SSF47336">
    <property type="entry name" value="ACP-like"/>
    <property type="match status" value="1"/>
</dbReference>
<evidence type="ECO:0000256" key="1">
    <source>
        <dbReference type="ARBA" id="ARBA00003180"/>
    </source>
</evidence>
<protein>
    <recommendedName>
        <fullName evidence="9">Acyl carrier protein AcpXL</fullName>
    </recommendedName>
</protein>
<evidence type="ECO:0000256" key="6">
    <source>
        <dbReference type="ARBA" id="ARBA00023098"/>
    </source>
</evidence>
<keyword evidence="5" id="KW-0276">Fatty acid metabolism</keyword>
<organism evidence="11 12">
    <name type="scientific">Roseospira marina</name>
    <dbReference type="NCBI Taxonomy" id="140057"/>
    <lineage>
        <taxon>Bacteria</taxon>
        <taxon>Pseudomonadati</taxon>
        <taxon>Pseudomonadota</taxon>
        <taxon>Alphaproteobacteria</taxon>
        <taxon>Rhodospirillales</taxon>
        <taxon>Rhodospirillaceae</taxon>
        <taxon>Roseospira</taxon>
    </lineage>
</organism>
<dbReference type="PANTHER" id="PTHR20863">
    <property type="entry name" value="ACYL CARRIER PROTEIN"/>
    <property type="match status" value="1"/>
</dbReference>
<dbReference type="RefSeq" id="WP_150063814.1">
    <property type="nucleotide sequence ID" value="NZ_JACHII010000024.1"/>
</dbReference>
<evidence type="ECO:0000313" key="12">
    <source>
        <dbReference type="Proteomes" id="UP000324065"/>
    </source>
</evidence>
<keyword evidence="6" id="KW-0443">Lipid metabolism</keyword>
<evidence type="ECO:0000313" key="11">
    <source>
        <dbReference type="EMBL" id="KAA5604059.1"/>
    </source>
</evidence>
<keyword evidence="7" id="KW-0275">Fatty acid biosynthesis</keyword>
<feature type="domain" description="Carrier" evidence="10">
    <location>
        <begin position="2"/>
        <end position="80"/>
    </location>
</feature>
<evidence type="ECO:0000256" key="8">
    <source>
        <dbReference type="ARBA" id="ARBA00024328"/>
    </source>
</evidence>
<evidence type="ECO:0000256" key="7">
    <source>
        <dbReference type="ARBA" id="ARBA00023160"/>
    </source>
</evidence>
<dbReference type="PANTHER" id="PTHR20863:SF76">
    <property type="entry name" value="CARRIER DOMAIN-CONTAINING PROTEIN"/>
    <property type="match status" value="1"/>
</dbReference>
<dbReference type="InterPro" id="IPR009081">
    <property type="entry name" value="PP-bd_ACP"/>
</dbReference>
<comment type="pathway">
    <text evidence="8">Glycolipid biosynthesis; KDO(2)-lipid A biosynthesis.</text>
</comment>
<dbReference type="InterPro" id="IPR020806">
    <property type="entry name" value="PKS_PP-bd"/>
</dbReference>
<name>A0A5M6I8I5_9PROT</name>
<dbReference type="GO" id="GO:0005829">
    <property type="term" value="C:cytosol"/>
    <property type="evidence" value="ECO:0007669"/>
    <property type="project" value="TreeGrafter"/>
</dbReference>
<dbReference type="GO" id="GO:0016020">
    <property type="term" value="C:membrane"/>
    <property type="evidence" value="ECO:0007669"/>
    <property type="project" value="GOC"/>
</dbReference>
<dbReference type="OrthoDB" id="287644at2"/>
<comment type="function">
    <text evidence="1">Carrier of the growing fatty acid chain in fatty acid biosynthesis.</text>
</comment>
<dbReference type="Proteomes" id="UP000324065">
    <property type="component" value="Unassembled WGS sequence"/>
</dbReference>
<proteinExistence type="predicted"/>
<keyword evidence="4" id="KW-0597">Phosphoprotein</keyword>
<dbReference type="PROSITE" id="PS00012">
    <property type="entry name" value="PHOSPHOPANTETHEINE"/>
    <property type="match status" value="1"/>
</dbReference>
<evidence type="ECO:0000259" key="10">
    <source>
        <dbReference type="PROSITE" id="PS50075"/>
    </source>
</evidence>
<dbReference type="EMBL" id="VWPJ01000024">
    <property type="protein sequence ID" value="KAA5604059.1"/>
    <property type="molecule type" value="Genomic_DNA"/>
</dbReference>
<evidence type="ECO:0000256" key="3">
    <source>
        <dbReference type="ARBA" id="ARBA00022516"/>
    </source>
</evidence>